<gene>
    <name evidence="2" type="ORF">CSUB01_12688</name>
</gene>
<dbReference type="Proteomes" id="UP000027238">
    <property type="component" value="Unassembled WGS sequence"/>
</dbReference>
<reference evidence="3" key="1">
    <citation type="journal article" date="2014" name="Genome Announc.">
        <title>Draft genome sequence of Colletotrichum sublineola, a destructive pathogen of cultivated sorghum.</title>
        <authorList>
            <person name="Baroncelli R."/>
            <person name="Sanz-Martin J.M."/>
            <person name="Rech G.E."/>
            <person name="Sukno S.A."/>
            <person name="Thon M.R."/>
        </authorList>
    </citation>
    <scope>NUCLEOTIDE SEQUENCE [LARGE SCALE GENOMIC DNA]</scope>
    <source>
        <strain evidence="3">TX430BB</strain>
    </source>
</reference>
<accession>A0A066X509</accession>
<keyword evidence="3" id="KW-1185">Reference proteome</keyword>
<dbReference type="AlphaFoldDB" id="A0A066X509"/>
<dbReference type="InterPro" id="IPR046797">
    <property type="entry name" value="PDDEXK_12"/>
</dbReference>
<dbReference type="OrthoDB" id="4161186at2759"/>
<feature type="non-terminal residue" evidence="2">
    <location>
        <position position="1"/>
    </location>
</feature>
<evidence type="ECO:0000313" key="2">
    <source>
        <dbReference type="EMBL" id="KDN64198.1"/>
    </source>
</evidence>
<dbReference type="EMBL" id="JMSE01001152">
    <property type="protein sequence ID" value="KDN64198.1"/>
    <property type="molecule type" value="Genomic_DNA"/>
</dbReference>
<dbReference type="HOGENOM" id="CLU_189319_0_0_1"/>
<organism evidence="2 3">
    <name type="scientific">Colletotrichum sublineola</name>
    <name type="common">Sorghum anthracnose fungus</name>
    <dbReference type="NCBI Taxonomy" id="1173701"/>
    <lineage>
        <taxon>Eukaryota</taxon>
        <taxon>Fungi</taxon>
        <taxon>Dikarya</taxon>
        <taxon>Ascomycota</taxon>
        <taxon>Pezizomycotina</taxon>
        <taxon>Sordariomycetes</taxon>
        <taxon>Hypocreomycetidae</taxon>
        <taxon>Glomerellales</taxon>
        <taxon>Glomerellaceae</taxon>
        <taxon>Colletotrichum</taxon>
        <taxon>Colletotrichum graminicola species complex</taxon>
    </lineage>
</organism>
<evidence type="ECO:0000259" key="1">
    <source>
        <dbReference type="Pfam" id="PF20516"/>
    </source>
</evidence>
<protein>
    <recommendedName>
        <fullName evidence="1">PD-(D/E)XK nuclease-like domain-containing protein</fullName>
    </recommendedName>
</protein>
<name>A0A066X509_COLSU</name>
<evidence type="ECO:0000313" key="3">
    <source>
        <dbReference type="Proteomes" id="UP000027238"/>
    </source>
</evidence>
<feature type="domain" description="PD-(D/E)XK nuclease-like" evidence="1">
    <location>
        <begin position="2"/>
        <end position="66"/>
    </location>
</feature>
<proteinExistence type="predicted"/>
<dbReference type="STRING" id="1173701.A0A066X509"/>
<comment type="caution">
    <text evidence="2">The sequence shown here is derived from an EMBL/GenBank/DDBJ whole genome shotgun (WGS) entry which is preliminary data.</text>
</comment>
<sequence length="78" mass="8777">AEAGLAFLPGLVVLGHDWYFIAITRDKDGLTRQWSKVLIGTTETTAGIYSLIAVLQTLARWVEDDFHPWYRKSILGVD</sequence>
<dbReference type="Pfam" id="PF20516">
    <property type="entry name" value="PDDEXK_12"/>
    <property type="match status" value="1"/>
</dbReference>